<organism evidence="2 3">
    <name type="scientific">Chryseolinea serpens</name>
    <dbReference type="NCBI Taxonomy" id="947013"/>
    <lineage>
        <taxon>Bacteria</taxon>
        <taxon>Pseudomonadati</taxon>
        <taxon>Bacteroidota</taxon>
        <taxon>Cytophagia</taxon>
        <taxon>Cytophagales</taxon>
        <taxon>Fulvivirgaceae</taxon>
        <taxon>Chryseolinea</taxon>
    </lineage>
</organism>
<dbReference type="Proteomes" id="UP000184212">
    <property type="component" value="Unassembled WGS sequence"/>
</dbReference>
<evidence type="ECO:0000313" key="3">
    <source>
        <dbReference type="Proteomes" id="UP000184212"/>
    </source>
</evidence>
<protein>
    <submittedName>
        <fullName evidence="2">Uncharacterized protein</fullName>
    </submittedName>
</protein>
<evidence type="ECO:0000256" key="1">
    <source>
        <dbReference type="SAM" id="Phobius"/>
    </source>
</evidence>
<dbReference type="OrthoDB" id="1496025at2"/>
<proteinExistence type="predicted"/>
<feature type="transmembrane region" description="Helical" evidence="1">
    <location>
        <begin position="52"/>
        <end position="71"/>
    </location>
</feature>
<keyword evidence="1" id="KW-0472">Membrane</keyword>
<dbReference type="RefSeq" id="WP_073140640.1">
    <property type="nucleotide sequence ID" value="NZ_FQWQ01000004.1"/>
</dbReference>
<sequence>MKEHDSKEKELIALLKESGLEKPSELFSERLTYLVVHHHRRQLATETKAEKWLGKFILSVLVFFNLLFLYYLNPFAIQPGLFISVAAFVVGLWVLVVLARKLQSFIP</sequence>
<feature type="transmembrane region" description="Helical" evidence="1">
    <location>
        <begin position="77"/>
        <end position="99"/>
    </location>
</feature>
<dbReference type="STRING" id="947013.SAMN04488109_5301"/>
<keyword evidence="3" id="KW-1185">Reference proteome</keyword>
<name>A0A1M5VQ57_9BACT</name>
<keyword evidence="1" id="KW-1133">Transmembrane helix</keyword>
<accession>A0A1M5VQ57</accession>
<reference evidence="2 3" key="1">
    <citation type="submission" date="2016-11" db="EMBL/GenBank/DDBJ databases">
        <authorList>
            <person name="Jaros S."/>
            <person name="Januszkiewicz K."/>
            <person name="Wedrychowicz H."/>
        </authorList>
    </citation>
    <scope>NUCLEOTIDE SEQUENCE [LARGE SCALE GENOMIC DNA]</scope>
    <source>
        <strain evidence="2 3">DSM 24574</strain>
    </source>
</reference>
<keyword evidence="1" id="KW-0812">Transmembrane</keyword>
<evidence type="ECO:0000313" key="2">
    <source>
        <dbReference type="EMBL" id="SHH77372.1"/>
    </source>
</evidence>
<dbReference type="AlphaFoldDB" id="A0A1M5VQ57"/>
<dbReference type="EMBL" id="FQWQ01000004">
    <property type="protein sequence ID" value="SHH77372.1"/>
    <property type="molecule type" value="Genomic_DNA"/>
</dbReference>
<gene>
    <name evidence="2" type="ORF">SAMN04488109_5301</name>
</gene>